<reference evidence="3 4" key="1">
    <citation type="submission" date="2020-07" db="EMBL/GenBank/DDBJ databases">
        <authorList>
            <person name="Feng X."/>
        </authorList>
    </citation>
    <scope>NUCLEOTIDE SEQUENCE [LARGE SCALE GENOMIC DNA]</scope>
    <source>
        <strain evidence="3 4">JCM14086</strain>
    </source>
</reference>
<dbReference type="GO" id="GO:0005886">
    <property type="term" value="C:plasma membrane"/>
    <property type="evidence" value="ECO:0007669"/>
    <property type="project" value="UniProtKB-SubCell"/>
</dbReference>
<dbReference type="EMBL" id="JACHVA010000141">
    <property type="protein sequence ID" value="MBC2604293.1"/>
    <property type="molecule type" value="Genomic_DNA"/>
</dbReference>
<evidence type="ECO:0000313" key="4">
    <source>
        <dbReference type="Proteomes" id="UP000525652"/>
    </source>
</evidence>
<evidence type="ECO:0000256" key="1">
    <source>
        <dbReference type="ARBA" id="ARBA00007613"/>
    </source>
</evidence>
<dbReference type="Proteomes" id="UP000525652">
    <property type="component" value="Unassembled WGS sequence"/>
</dbReference>
<dbReference type="Gene3D" id="2.20.200.10">
    <property type="entry name" value="Outer membrane efflux proteins (OEP)"/>
    <property type="match status" value="1"/>
</dbReference>
<dbReference type="GO" id="GO:0015562">
    <property type="term" value="F:efflux transmembrane transporter activity"/>
    <property type="evidence" value="ECO:0007669"/>
    <property type="project" value="InterPro"/>
</dbReference>
<dbReference type="InterPro" id="IPR010131">
    <property type="entry name" value="MdtP/NodT-like"/>
</dbReference>
<evidence type="ECO:0000256" key="2">
    <source>
        <dbReference type="RuleBase" id="RU362097"/>
    </source>
</evidence>
<keyword evidence="2" id="KW-1134">Transmembrane beta strand</keyword>
<sequence>MLRLVSFLSSILILLVGGGCASNPRPLAQEAAEKRIPGLAEESDSSEIITDYSEMWVVDFGDPRLERLIATTLEENPDAEAAAAQLRAAVATSRIVGADRLPQISAQATGARARTVNQVTYPGIGESVVSQTSSRYELGLNLSWEVDLWGRIADARQAAIFDQEASAAQYAATRLALSTSVARAWFQATALTLQQKIARKQLEVSEKSLRATEARVNRGLLGSLELSLARSQVESSRATLQSRIREKRNAYRLVQALSGAFPDGEFTPSEDLPILQTPPPSSLPAEILARRPDLIAASLQISAADSRVSEAEKSLIPSISLSGSYGTASNELSDLLDSNFTVWNLAGNLLQPIFQGGRLRAEVERREAVLAAAIADFESTLLTAFREVEDTLDSDAYLRTAAGQAQQAAVLAQEAASVGFDRYERGLIELLDVLELQNRAFEAYNIAVDLRLAALLNRIDLYAALGGGFEPAVEPIPTLSQK</sequence>
<dbReference type="SUPFAM" id="SSF56954">
    <property type="entry name" value="Outer membrane efflux proteins (OEP)"/>
    <property type="match status" value="1"/>
</dbReference>
<gene>
    <name evidence="3" type="ORF">H5P30_21135</name>
</gene>
<keyword evidence="2" id="KW-0449">Lipoprotein</keyword>
<name>A0A7X1E6N6_9BACT</name>
<keyword evidence="2" id="KW-0732">Signal</keyword>
<dbReference type="RefSeq" id="WP_185694907.1">
    <property type="nucleotide sequence ID" value="NZ_JACHVA010000141.1"/>
</dbReference>
<dbReference type="InterPro" id="IPR003423">
    <property type="entry name" value="OMP_efflux"/>
</dbReference>
<proteinExistence type="inferred from homology"/>
<feature type="chain" id="PRO_5031610101" evidence="2">
    <location>
        <begin position="22"/>
        <end position="482"/>
    </location>
</feature>
<keyword evidence="2" id="KW-0812">Transmembrane</keyword>
<feature type="signal peptide" evidence="2">
    <location>
        <begin position="1"/>
        <end position="21"/>
    </location>
</feature>
<dbReference type="PANTHER" id="PTHR30203:SF32">
    <property type="entry name" value="CATION EFFLUX SYSTEM PROTEIN CUSC"/>
    <property type="match status" value="1"/>
</dbReference>
<dbReference type="AlphaFoldDB" id="A0A7X1E6N6"/>
<comment type="subcellular location">
    <subcellularLocation>
        <location evidence="2">Cell membrane</location>
        <topology evidence="2">Lipid-anchor</topology>
    </subcellularLocation>
</comment>
<evidence type="ECO:0000313" key="3">
    <source>
        <dbReference type="EMBL" id="MBC2604293.1"/>
    </source>
</evidence>
<protein>
    <submittedName>
        <fullName evidence="3">Efflux transporter outer membrane subunit</fullName>
    </submittedName>
</protein>
<dbReference type="Pfam" id="PF02321">
    <property type="entry name" value="OEP"/>
    <property type="match status" value="2"/>
</dbReference>
<accession>A0A7X1E6N6</accession>
<keyword evidence="4" id="KW-1185">Reference proteome</keyword>
<keyword evidence="2" id="KW-0472">Membrane</keyword>
<keyword evidence="2" id="KW-0564">Palmitate</keyword>
<dbReference type="PANTHER" id="PTHR30203">
    <property type="entry name" value="OUTER MEMBRANE CATION EFFLUX PROTEIN"/>
    <property type="match status" value="1"/>
</dbReference>
<dbReference type="PROSITE" id="PS51257">
    <property type="entry name" value="PROKAR_LIPOPROTEIN"/>
    <property type="match status" value="1"/>
</dbReference>
<comment type="caution">
    <text evidence="3">The sequence shown here is derived from an EMBL/GenBank/DDBJ whole genome shotgun (WGS) entry which is preliminary data.</text>
</comment>
<comment type="similarity">
    <text evidence="1 2">Belongs to the outer membrane factor (OMF) (TC 1.B.17) family.</text>
</comment>
<dbReference type="NCBIfam" id="TIGR01845">
    <property type="entry name" value="outer_NodT"/>
    <property type="match status" value="1"/>
</dbReference>
<dbReference type="Gene3D" id="1.20.1600.10">
    <property type="entry name" value="Outer membrane efflux proteins (OEP)"/>
    <property type="match status" value="1"/>
</dbReference>
<organism evidence="3 4">
    <name type="scientific">Puniceicoccus vermicola</name>
    <dbReference type="NCBI Taxonomy" id="388746"/>
    <lineage>
        <taxon>Bacteria</taxon>
        <taxon>Pseudomonadati</taxon>
        <taxon>Verrucomicrobiota</taxon>
        <taxon>Opitutia</taxon>
        <taxon>Puniceicoccales</taxon>
        <taxon>Puniceicoccaceae</taxon>
        <taxon>Puniceicoccus</taxon>
    </lineage>
</organism>